<sequence>MRSWKLVWIGMLVTAASCVQILDGDHPYSVEGVPTAKEPCESAANCNDKSSCTIDTCSDEKICVYTPIQDGSSPTQTVGDCQRIDCKAGKEVTVRDDADIPDDNEPCTNDVCTAGTPSSTPTPEGEACQRGNQSGTCEMGVCQISCDAQNPCNDDNPCTDDFCNIGTSKCAFTNIDGLPTPGATQHPGDCKQKLCVNGKDTHVSDDTDVPVDVNPCTENVCTDGVPSNPPTAQGAPCTPEDTDVCDGLSNCVQCTLATHCIGIITEDECTKADCVNNACVLKYMGYDTLASPALQTAGDCQKIVCNGNGGTTSVTDDIDKPNDNNPCTTESCSNGTATSTPASQGTSCGVNQVCNSTGGCVGCNTATDCQGTDDFCKRRTCISNVCGIEYTANNTALPNGQTEDDCKRLVCDGAGNTVTVADPTDPKVDGNACTQDTCNGTTPSNPNQPSGTACNQNGGDVCNSGGQCKKSPGKSCANGSDCASTFCNDAVCCSTNCNGTCRACNLAGSLGTCSPVPKGQEDAPSCTGASSCDGTNNGNSACKKDDGTTCAVAADCMNGHCVDGVCCESACDTVCFSCDQAGNLGQCEPVVKYAEDNLPTNACVGNKSCDGTNDGANACKLDDGQNCSSDNDCVSDKCPGGNTCMP</sequence>
<gene>
    <name evidence="1" type="ORF">E8A74_47070</name>
</gene>
<dbReference type="Proteomes" id="UP000309215">
    <property type="component" value="Unassembled WGS sequence"/>
</dbReference>
<dbReference type="AlphaFoldDB" id="A0A4V5PKF1"/>
<proteinExistence type="predicted"/>
<organism evidence="1 2">
    <name type="scientific">Polyangium fumosum</name>
    <dbReference type="NCBI Taxonomy" id="889272"/>
    <lineage>
        <taxon>Bacteria</taxon>
        <taxon>Pseudomonadati</taxon>
        <taxon>Myxococcota</taxon>
        <taxon>Polyangia</taxon>
        <taxon>Polyangiales</taxon>
        <taxon>Polyangiaceae</taxon>
        <taxon>Polyangium</taxon>
    </lineage>
</organism>
<reference evidence="1 2" key="1">
    <citation type="submission" date="2019-04" db="EMBL/GenBank/DDBJ databases">
        <authorList>
            <person name="Li Y."/>
            <person name="Wang J."/>
        </authorList>
    </citation>
    <scope>NUCLEOTIDE SEQUENCE [LARGE SCALE GENOMIC DNA]</scope>
    <source>
        <strain evidence="1 2">DSM 14668</strain>
    </source>
</reference>
<dbReference type="OrthoDB" id="5482657at2"/>
<evidence type="ECO:0000313" key="1">
    <source>
        <dbReference type="EMBL" id="TKC95247.1"/>
    </source>
</evidence>
<accession>A0A4V5PKF1</accession>
<evidence type="ECO:0008006" key="3">
    <source>
        <dbReference type="Google" id="ProtNLM"/>
    </source>
</evidence>
<comment type="caution">
    <text evidence="1">The sequence shown here is derived from an EMBL/GenBank/DDBJ whole genome shotgun (WGS) entry which is preliminary data.</text>
</comment>
<keyword evidence="2" id="KW-1185">Reference proteome</keyword>
<dbReference type="RefSeq" id="WP_136935738.1">
    <property type="nucleotide sequence ID" value="NZ_SSMQ01000098.1"/>
</dbReference>
<evidence type="ECO:0000313" key="2">
    <source>
        <dbReference type="Proteomes" id="UP000309215"/>
    </source>
</evidence>
<protein>
    <recommendedName>
        <fullName evidence="3">Disintegrin domain-containing protein</fullName>
    </recommendedName>
</protein>
<dbReference type="EMBL" id="SSMQ01000098">
    <property type="protein sequence ID" value="TKC95247.1"/>
    <property type="molecule type" value="Genomic_DNA"/>
</dbReference>
<name>A0A4V5PKF1_9BACT</name>
<dbReference type="PROSITE" id="PS51257">
    <property type="entry name" value="PROKAR_LIPOPROTEIN"/>
    <property type="match status" value="1"/>
</dbReference>